<dbReference type="PANTHER" id="PTHR46246">
    <property type="entry name" value="GUANOSINE-3',5'-BIS(DIPHOSPHATE) 3'-PYROPHOSPHOHYDROLASE MESH1"/>
    <property type="match status" value="1"/>
</dbReference>
<dbReference type="GO" id="GO:0008893">
    <property type="term" value="F:guanosine-3',5'-bis(diphosphate) 3'-diphosphatase activity"/>
    <property type="evidence" value="ECO:0007669"/>
    <property type="project" value="TreeGrafter"/>
</dbReference>
<name>A0A368U9L0_9GAMM</name>
<reference evidence="1 2" key="1">
    <citation type="submission" date="2018-07" db="EMBL/GenBank/DDBJ databases">
        <title>Halomonas rutogse sp. nov., isolated from Lake TangqianCo on Tibetan Plateau.</title>
        <authorList>
            <person name="Lu H."/>
            <person name="Xing P."/>
            <person name="Wu Q."/>
        </authorList>
    </citation>
    <scope>NUCLEOTIDE SEQUENCE [LARGE SCALE GENOMIC DNA]</scope>
    <source>
        <strain evidence="1 2">TQ8S</strain>
    </source>
</reference>
<evidence type="ECO:0000313" key="2">
    <source>
        <dbReference type="Proteomes" id="UP000253204"/>
    </source>
</evidence>
<protein>
    <submittedName>
        <fullName evidence="1">HD domain-containing protein</fullName>
    </submittedName>
</protein>
<gene>
    <name evidence="1" type="ORF">DU506_01750</name>
</gene>
<dbReference type="AlphaFoldDB" id="A0A368U9L0"/>
<sequence length="250" mass="28189">MFVQLNAKTEHRPELANTLVTQALALVGTQVELASRLGMSPKALREISNGDTRMRYPVQHALESIIAQRSNHQRCIVEHARIYACAAHDAIGHHHPMGMPYREHLRLVVDVASEQLEHVEHMAAAWLHDILEHTQHNLSMLKESFPDDMAVLVDSLTKPTKHAWEQPNDYSARVARRLANAPAPAQTIKLADLLCNLDHLNKTDTIPDRPSALIYVQHKLQVADQLAQGAPLLRERCLRTGSELLERINR</sequence>
<organism evidence="1 2">
    <name type="scientific">Vreelandella rituensis</name>
    <dbReference type="NCBI Taxonomy" id="2282306"/>
    <lineage>
        <taxon>Bacteria</taxon>
        <taxon>Pseudomonadati</taxon>
        <taxon>Pseudomonadota</taxon>
        <taxon>Gammaproteobacteria</taxon>
        <taxon>Oceanospirillales</taxon>
        <taxon>Halomonadaceae</taxon>
        <taxon>Vreelandella</taxon>
    </lineage>
</organism>
<dbReference type="PANTHER" id="PTHR46246:SF1">
    <property type="entry name" value="GUANOSINE-3',5'-BIS(DIPHOSPHATE) 3'-PYROPHOSPHOHYDROLASE MESH1"/>
    <property type="match status" value="1"/>
</dbReference>
<comment type="caution">
    <text evidence="1">The sequence shown here is derived from an EMBL/GenBank/DDBJ whole genome shotgun (WGS) entry which is preliminary data.</text>
</comment>
<dbReference type="Proteomes" id="UP000253204">
    <property type="component" value="Unassembled WGS sequence"/>
</dbReference>
<evidence type="ECO:0000313" key="1">
    <source>
        <dbReference type="EMBL" id="RCV93909.1"/>
    </source>
</evidence>
<dbReference type="InterPro" id="IPR052194">
    <property type="entry name" value="MESH1"/>
</dbReference>
<dbReference type="Gene3D" id="1.10.3210.10">
    <property type="entry name" value="Hypothetical protein af1432"/>
    <property type="match status" value="1"/>
</dbReference>
<proteinExistence type="predicted"/>
<dbReference type="EMBL" id="QPIJ01000001">
    <property type="protein sequence ID" value="RCV93909.1"/>
    <property type="molecule type" value="Genomic_DNA"/>
</dbReference>
<dbReference type="SUPFAM" id="SSF109604">
    <property type="entry name" value="HD-domain/PDEase-like"/>
    <property type="match status" value="1"/>
</dbReference>
<dbReference type="OrthoDB" id="9802385at2"/>
<dbReference type="RefSeq" id="WP_114485237.1">
    <property type="nucleotide sequence ID" value="NZ_CBCSHM010000001.1"/>
</dbReference>
<dbReference type="Pfam" id="PF13328">
    <property type="entry name" value="HD_4"/>
    <property type="match status" value="1"/>
</dbReference>
<accession>A0A368U9L0</accession>
<keyword evidence="2" id="KW-1185">Reference proteome</keyword>